<evidence type="ECO:0000259" key="2">
    <source>
        <dbReference type="PROSITE" id="PS50113"/>
    </source>
</evidence>
<gene>
    <name evidence="4" type="ORF">OP8BY_0701</name>
</gene>
<reference evidence="4 5" key="1">
    <citation type="submission" date="2018-08" db="EMBL/GenBank/DDBJ databases">
        <title>Genome analysis of the thermophilic bacterium of the candidate phylum Aminicenantes from deep subsurface aquifer revealed its physiology and ecological role.</title>
        <authorList>
            <person name="Kadnikov V.V."/>
            <person name="Mardanov A.V."/>
            <person name="Beletsky A.V."/>
            <person name="Karnachuk O.V."/>
            <person name="Ravin N.V."/>
        </authorList>
    </citation>
    <scope>NUCLEOTIDE SEQUENCE [LARGE SCALE GENOMIC DNA]</scope>
    <source>
        <strain evidence="4">BY38</strain>
    </source>
</reference>
<dbReference type="Pfam" id="PF08448">
    <property type="entry name" value="PAS_4"/>
    <property type="match status" value="1"/>
</dbReference>
<evidence type="ECO:0000259" key="3">
    <source>
        <dbReference type="PROSITE" id="PS50887"/>
    </source>
</evidence>
<dbReference type="InterPro" id="IPR029787">
    <property type="entry name" value="Nucleotide_cyclase"/>
</dbReference>
<sequence>MIWDSKEDRYKLIFDTVPTPALLLDLDNNIEDFNDRCLEYFPSPEFHKVLYGSKVPVSRIFPWLANSLSALSSGNSRELTFEQQVASDKGRLIFQVRVKKILDPFDNHRSTLVVMNDITTIVEAEEKVKRARDFYLTLFEEFPAMIWRAGTDGRFDYFNRAWLAFTGRSAEEEAGLGWLQNLPEPDKKRFQLSYESALQDRRPFEVEFRMKRFDGQVRWVLCVGRPFNGLDGEFAGFIGSCYDITERKNQEEQLAYQALHDPLTGLPNRRMLEVILPRLIEESAQGKSSALFFIDLDNFKLVNDNFGHHVGDSLLVELGRIIQKQLRSGDRLIRLGGDEFAILLDGIQRKEAEAIASRLLESVANYQFVTPQKSFNLFLSIGVAMVTGQVDQEIIMSRADTAMYQAKERGGNQYVIYD</sequence>
<dbReference type="InterPro" id="IPR001610">
    <property type="entry name" value="PAC"/>
</dbReference>
<dbReference type="Gene3D" id="3.30.450.20">
    <property type="entry name" value="PAS domain"/>
    <property type="match status" value="2"/>
</dbReference>
<dbReference type="SMART" id="SM00267">
    <property type="entry name" value="GGDEF"/>
    <property type="match status" value="1"/>
</dbReference>
<dbReference type="Pfam" id="PF00990">
    <property type="entry name" value="GGDEF"/>
    <property type="match status" value="1"/>
</dbReference>
<dbReference type="SUPFAM" id="SSF55785">
    <property type="entry name" value="PYP-like sensor domain (PAS domain)"/>
    <property type="match status" value="1"/>
</dbReference>
<dbReference type="InterPro" id="IPR035965">
    <property type="entry name" value="PAS-like_dom_sf"/>
</dbReference>
<feature type="domain" description="GGDEF" evidence="3">
    <location>
        <begin position="287"/>
        <end position="418"/>
    </location>
</feature>
<dbReference type="PROSITE" id="PS50887">
    <property type="entry name" value="GGDEF"/>
    <property type="match status" value="1"/>
</dbReference>
<feature type="domain" description="PAS" evidence="1">
    <location>
        <begin position="131"/>
        <end position="201"/>
    </location>
</feature>
<dbReference type="InterPro" id="IPR013656">
    <property type="entry name" value="PAS_4"/>
</dbReference>
<dbReference type="SMART" id="SM00086">
    <property type="entry name" value="PAC"/>
    <property type="match status" value="1"/>
</dbReference>
<dbReference type="InterPro" id="IPR000014">
    <property type="entry name" value="PAS"/>
</dbReference>
<organism evidence="4 5">
    <name type="scientific">Candidatus Saccharicenans subterraneus</name>
    <dbReference type="NCBI Taxonomy" id="2508984"/>
    <lineage>
        <taxon>Bacteria</taxon>
        <taxon>Candidatus Aminicenantota</taxon>
        <taxon>Candidatus Aminicenantia</taxon>
        <taxon>Candidatus Aminicenantales</taxon>
        <taxon>Candidatus Saccharicenantaceae</taxon>
        <taxon>Candidatus Saccharicenans</taxon>
    </lineage>
</organism>
<dbReference type="FunFam" id="3.30.450.20:FF:000099">
    <property type="entry name" value="Sensory box sensor histidine kinase"/>
    <property type="match status" value="1"/>
</dbReference>
<dbReference type="CDD" id="cd01949">
    <property type="entry name" value="GGDEF"/>
    <property type="match status" value="1"/>
</dbReference>
<feature type="domain" description="PAC" evidence="2">
    <location>
        <begin position="204"/>
        <end position="256"/>
    </location>
</feature>
<dbReference type="Gene3D" id="3.30.70.270">
    <property type="match status" value="1"/>
</dbReference>
<evidence type="ECO:0000313" key="5">
    <source>
        <dbReference type="Proteomes" id="UP000257323"/>
    </source>
</evidence>
<dbReference type="PROSITE" id="PS50112">
    <property type="entry name" value="PAS"/>
    <property type="match status" value="1"/>
</dbReference>
<dbReference type="NCBIfam" id="TIGR00229">
    <property type="entry name" value="sensory_box"/>
    <property type="match status" value="1"/>
</dbReference>
<dbReference type="SUPFAM" id="SSF55073">
    <property type="entry name" value="Nucleotide cyclase"/>
    <property type="match status" value="1"/>
</dbReference>
<dbReference type="EMBL" id="QUAH01000013">
    <property type="protein sequence ID" value="RFT15070.1"/>
    <property type="molecule type" value="Genomic_DNA"/>
</dbReference>
<dbReference type="SMART" id="SM00091">
    <property type="entry name" value="PAS"/>
    <property type="match status" value="2"/>
</dbReference>
<dbReference type="InterPro" id="IPR043128">
    <property type="entry name" value="Rev_trsase/Diguanyl_cyclase"/>
</dbReference>
<proteinExistence type="predicted"/>
<dbReference type="PROSITE" id="PS50113">
    <property type="entry name" value="PAC"/>
    <property type="match status" value="1"/>
</dbReference>
<protein>
    <submittedName>
        <fullName evidence="4">Diguanylate cyclase/phosphodiesterase (GGDEF &amp; EAL domains) with PAS/PAC sensor(S)</fullName>
    </submittedName>
</protein>
<dbReference type="NCBIfam" id="TIGR00254">
    <property type="entry name" value="GGDEF"/>
    <property type="match status" value="1"/>
</dbReference>
<accession>A0A3E2BJZ7</accession>
<dbReference type="PANTHER" id="PTHR44757:SF2">
    <property type="entry name" value="BIOFILM ARCHITECTURE MAINTENANCE PROTEIN MBAA"/>
    <property type="match status" value="1"/>
</dbReference>
<dbReference type="CDD" id="cd00130">
    <property type="entry name" value="PAS"/>
    <property type="match status" value="1"/>
</dbReference>
<comment type="caution">
    <text evidence="4">The sequence shown here is derived from an EMBL/GenBank/DDBJ whole genome shotgun (WGS) entry which is preliminary data.</text>
</comment>
<dbReference type="InterPro" id="IPR052155">
    <property type="entry name" value="Biofilm_reg_signaling"/>
</dbReference>
<dbReference type="Proteomes" id="UP000257323">
    <property type="component" value="Unassembled WGS sequence"/>
</dbReference>
<dbReference type="InterPro" id="IPR000700">
    <property type="entry name" value="PAS-assoc_C"/>
</dbReference>
<dbReference type="FunFam" id="3.30.70.270:FF:000001">
    <property type="entry name" value="Diguanylate cyclase domain protein"/>
    <property type="match status" value="1"/>
</dbReference>
<dbReference type="InterPro" id="IPR000160">
    <property type="entry name" value="GGDEF_dom"/>
</dbReference>
<evidence type="ECO:0000259" key="1">
    <source>
        <dbReference type="PROSITE" id="PS50112"/>
    </source>
</evidence>
<dbReference type="Pfam" id="PF13188">
    <property type="entry name" value="PAS_8"/>
    <property type="match status" value="1"/>
</dbReference>
<name>A0A3E2BJZ7_9BACT</name>
<dbReference type="PANTHER" id="PTHR44757">
    <property type="entry name" value="DIGUANYLATE CYCLASE DGCP"/>
    <property type="match status" value="1"/>
</dbReference>
<dbReference type="AlphaFoldDB" id="A0A3E2BJZ7"/>
<evidence type="ECO:0000313" key="4">
    <source>
        <dbReference type="EMBL" id="RFT15070.1"/>
    </source>
</evidence>